<keyword evidence="3" id="KW-1185">Reference proteome</keyword>
<evidence type="ECO:0000313" key="3">
    <source>
        <dbReference type="Proteomes" id="UP001054889"/>
    </source>
</evidence>
<dbReference type="Gene3D" id="2.60.40.2310">
    <property type="match status" value="1"/>
</dbReference>
<sequence>MFMPGFGNCTRTLPGGPAGLNYPSFVVVFDDHTHFRTLTRTVTTVSEKAETYTVSYAAPDRIKVTVTPIDDAGVREAEREEELHRRV</sequence>
<reference evidence="2" key="1">
    <citation type="journal article" date="2018" name="DNA Res.">
        <title>Multiple hybrid de novo genome assembly of finger millet, an orphan allotetraploid crop.</title>
        <authorList>
            <person name="Hatakeyama M."/>
            <person name="Aluri S."/>
            <person name="Balachadran M.T."/>
            <person name="Sivarajan S.R."/>
            <person name="Patrignani A."/>
            <person name="Gruter S."/>
            <person name="Poveda L."/>
            <person name="Shimizu-Inatsugi R."/>
            <person name="Baeten J."/>
            <person name="Francoijs K.J."/>
            <person name="Nataraja K.N."/>
            <person name="Reddy Y.A.N."/>
            <person name="Phadnis S."/>
            <person name="Ravikumar R.L."/>
            <person name="Schlapbach R."/>
            <person name="Sreeman S.M."/>
            <person name="Shimizu K.K."/>
        </authorList>
    </citation>
    <scope>NUCLEOTIDE SEQUENCE</scope>
</reference>
<gene>
    <name evidence="2" type="primary">ga29407</name>
    <name evidence="2" type="ORF">PR202_ga29407</name>
</gene>
<dbReference type="InterPro" id="IPR041469">
    <property type="entry name" value="Subtilisin-like_FN3"/>
</dbReference>
<dbReference type="EMBL" id="BQKI01000018">
    <property type="protein sequence ID" value="GJN11233.1"/>
    <property type="molecule type" value="Genomic_DNA"/>
</dbReference>
<protein>
    <recommendedName>
        <fullName evidence="1">Subtilisin-like protease fibronectin type-III domain-containing protein</fullName>
    </recommendedName>
</protein>
<evidence type="ECO:0000259" key="1">
    <source>
        <dbReference type="Pfam" id="PF17766"/>
    </source>
</evidence>
<proteinExistence type="predicted"/>
<dbReference type="Pfam" id="PF17766">
    <property type="entry name" value="fn3_6"/>
    <property type="match status" value="1"/>
</dbReference>
<dbReference type="Proteomes" id="UP001054889">
    <property type="component" value="Unassembled WGS sequence"/>
</dbReference>
<reference evidence="2" key="2">
    <citation type="submission" date="2021-12" db="EMBL/GenBank/DDBJ databases">
        <title>Resequencing data analysis of finger millet.</title>
        <authorList>
            <person name="Hatakeyama M."/>
            <person name="Aluri S."/>
            <person name="Balachadran M.T."/>
            <person name="Sivarajan S.R."/>
            <person name="Poveda L."/>
            <person name="Shimizu-Inatsugi R."/>
            <person name="Schlapbach R."/>
            <person name="Sreeman S.M."/>
            <person name="Shimizu K.K."/>
        </authorList>
    </citation>
    <scope>NUCLEOTIDE SEQUENCE</scope>
</reference>
<name>A0AAV5DJW9_ELECO</name>
<dbReference type="AlphaFoldDB" id="A0AAV5DJW9"/>
<comment type="caution">
    <text evidence="2">The sequence shown here is derived from an EMBL/GenBank/DDBJ whole genome shotgun (WGS) entry which is preliminary data.</text>
</comment>
<organism evidence="2 3">
    <name type="scientific">Eleusine coracana subsp. coracana</name>
    <dbReference type="NCBI Taxonomy" id="191504"/>
    <lineage>
        <taxon>Eukaryota</taxon>
        <taxon>Viridiplantae</taxon>
        <taxon>Streptophyta</taxon>
        <taxon>Embryophyta</taxon>
        <taxon>Tracheophyta</taxon>
        <taxon>Spermatophyta</taxon>
        <taxon>Magnoliopsida</taxon>
        <taxon>Liliopsida</taxon>
        <taxon>Poales</taxon>
        <taxon>Poaceae</taxon>
        <taxon>PACMAD clade</taxon>
        <taxon>Chloridoideae</taxon>
        <taxon>Cynodonteae</taxon>
        <taxon>Eleusininae</taxon>
        <taxon>Eleusine</taxon>
    </lineage>
</organism>
<evidence type="ECO:0000313" key="2">
    <source>
        <dbReference type="EMBL" id="GJN11233.1"/>
    </source>
</evidence>
<feature type="domain" description="Subtilisin-like protease fibronectin type-III" evidence="1">
    <location>
        <begin position="20"/>
        <end position="68"/>
    </location>
</feature>
<accession>A0AAV5DJW9</accession>